<accession>A0ABS1P8T0</accession>
<sequence length="327" mass="34002">MERWDRVGRGAAYGAALALSPYLLIKVTWVVGSLLGVAPIGKGFDITGWVLLNTVTIGMAGIGIATALALVRPWGMRIPGRLVLFCAWTGSGFLVSILPYAVFSALLDAAHGGSGGGGSDEAVMPGWEAALVQFSFVGMGLGLAVALPAYLRRRWPHAFLGRVGDGDGADAPRPGAASQRRRAVEAARASWVAVVAVVVGLVWLYWAVGGTLGISRPDERDTNGYVLTGVGAFWALAGAAATWTLARARPAGLRHRLLLGLGWLGSGSLFAWSGWKLPITLLVALVHPADVTLPENLAVAAVLHLAAVVAGAAMLRTLVVSRPHAQA</sequence>
<reference evidence="2 3" key="1">
    <citation type="submission" date="2021-01" db="EMBL/GenBank/DDBJ databases">
        <title>WGS of actinomycetes isolated from Thailand.</title>
        <authorList>
            <person name="Thawai C."/>
        </authorList>
    </citation>
    <scope>NUCLEOTIDE SEQUENCE [LARGE SCALE GENOMIC DNA]</scope>
    <source>
        <strain evidence="2 3">CH5-8</strain>
    </source>
</reference>
<feature type="transmembrane region" description="Helical" evidence="1">
    <location>
        <begin position="12"/>
        <end position="40"/>
    </location>
</feature>
<evidence type="ECO:0000256" key="1">
    <source>
        <dbReference type="SAM" id="Phobius"/>
    </source>
</evidence>
<feature type="transmembrane region" description="Helical" evidence="1">
    <location>
        <begin position="297"/>
        <end position="319"/>
    </location>
</feature>
<protein>
    <recommendedName>
        <fullName evidence="4">Aromatic ring-opening dioxygenase LigA</fullName>
    </recommendedName>
</protein>
<comment type="caution">
    <text evidence="2">The sequence shown here is derived from an EMBL/GenBank/DDBJ whole genome shotgun (WGS) entry which is preliminary data.</text>
</comment>
<gene>
    <name evidence="2" type="ORF">JK361_30080</name>
</gene>
<dbReference type="RefSeq" id="WP_201824106.1">
    <property type="nucleotide sequence ID" value="NZ_JAERRH010000015.1"/>
</dbReference>
<feature type="transmembrane region" description="Helical" evidence="1">
    <location>
        <begin position="257"/>
        <end position="277"/>
    </location>
</feature>
<proteinExistence type="predicted"/>
<evidence type="ECO:0000313" key="3">
    <source>
        <dbReference type="Proteomes" id="UP000621386"/>
    </source>
</evidence>
<dbReference type="Proteomes" id="UP000621386">
    <property type="component" value="Unassembled WGS sequence"/>
</dbReference>
<feature type="transmembrane region" description="Helical" evidence="1">
    <location>
        <begin position="226"/>
        <end position="245"/>
    </location>
</feature>
<organism evidence="2 3">
    <name type="scientific">Streptomyces musisoli</name>
    <dbReference type="NCBI Taxonomy" id="2802280"/>
    <lineage>
        <taxon>Bacteria</taxon>
        <taxon>Bacillati</taxon>
        <taxon>Actinomycetota</taxon>
        <taxon>Actinomycetes</taxon>
        <taxon>Kitasatosporales</taxon>
        <taxon>Streptomycetaceae</taxon>
        <taxon>Streptomyces</taxon>
    </lineage>
</organism>
<keyword evidence="3" id="KW-1185">Reference proteome</keyword>
<feature type="transmembrane region" description="Helical" evidence="1">
    <location>
        <begin position="82"/>
        <end position="107"/>
    </location>
</feature>
<dbReference type="EMBL" id="JAERRH010000015">
    <property type="protein sequence ID" value="MBL1108784.1"/>
    <property type="molecule type" value="Genomic_DNA"/>
</dbReference>
<keyword evidence="1" id="KW-1133">Transmembrane helix</keyword>
<name>A0ABS1P8T0_9ACTN</name>
<feature type="transmembrane region" description="Helical" evidence="1">
    <location>
        <begin position="127"/>
        <end position="151"/>
    </location>
</feature>
<evidence type="ECO:0008006" key="4">
    <source>
        <dbReference type="Google" id="ProtNLM"/>
    </source>
</evidence>
<keyword evidence="1" id="KW-0472">Membrane</keyword>
<evidence type="ECO:0000313" key="2">
    <source>
        <dbReference type="EMBL" id="MBL1108784.1"/>
    </source>
</evidence>
<feature type="transmembrane region" description="Helical" evidence="1">
    <location>
        <begin position="189"/>
        <end position="206"/>
    </location>
</feature>
<keyword evidence="1" id="KW-0812">Transmembrane</keyword>
<feature type="transmembrane region" description="Helical" evidence="1">
    <location>
        <begin position="46"/>
        <end position="70"/>
    </location>
</feature>